<name>A0A507FIA0_9FUNG</name>
<keyword evidence="1" id="KW-1133">Transmembrane helix</keyword>
<dbReference type="AlphaFoldDB" id="A0A507FIA0"/>
<protein>
    <recommendedName>
        <fullName evidence="4">DUF962 domain-containing protein</fullName>
    </recommendedName>
</protein>
<gene>
    <name evidence="2" type="ORF">CcCBS67573_g03295</name>
</gene>
<proteinExistence type="predicted"/>
<dbReference type="Pfam" id="PF06127">
    <property type="entry name" value="Mpo1-like"/>
    <property type="match status" value="1"/>
</dbReference>
<evidence type="ECO:0000313" key="3">
    <source>
        <dbReference type="Proteomes" id="UP000320333"/>
    </source>
</evidence>
<dbReference type="PANTHER" id="PTHR34205">
    <property type="entry name" value="TRANSMEMBRANE PROTEIN"/>
    <property type="match status" value="1"/>
</dbReference>
<accession>A0A507FIA0</accession>
<dbReference type="OrthoDB" id="5511466at2759"/>
<keyword evidence="1" id="KW-0812">Transmembrane</keyword>
<keyword evidence="1" id="KW-0472">Membrane</keyword>
<reference evidence="2 3" key="1">
    <citation type="journal article" date="2019" name="Sci. Rep.">
        <title>Comparative genomics of chytrid fungi reveal insights into the obligate biotrophic and pathogenic lifestyle of Synchytrium endobioticum.</title>
        <authorList>
            <person name="van de Vossenberg B.T.L.H."/>
            <person name="Warris S."/>
            <person name="Nguyen H.D.T."/>
            <person name="van Gent-Pelzer M.P.E."/>
            <person name="Joly D.L."/>
            <person name="van de Geest H.C."/>
            <person name="Bonants P.J.M."/>
            <person name="Smith D.S."/>
            <person name="Levesque C.A."/>
            <person name="van der Lee T.A.J."/>
        </authorList>
    </citation>
    <scope>NUCLEOTIDE SEQUENCE [LARGE SCALE GENOMIC DNA]</scope>
    <source>
        <strain evidence="2 3">CBS 675.73</strain>
    </source>
</reference>
<feature type="transmembrane region" description="Helical" evidence="1">
    <location>
        <begin position="63"/>
        <end position="82"/>
    </location>
</feature>
<organism evidence="2 3">
    <name type="scientific">Chytriomyces confervae</name>
    <dbReference type="NCBI Taxonomy" id="246404"/>
    <lineage>
        <taxon>Eukaryota</taxon>
        <taxon>Fungi</taxon>
        <taxon>Fungi incertae sedis</taxon>
        <taxon>Chytridiomycota</taxon>
        <taxon>Chytridiomycota incertae sedis</taxon>
        <taxon>Chytridiomycetes</taxon>
        <taxon>Chytridiales</taxon>
        <taxon>Chytriomycetaceae</taxon>
        <taxon>Chytriomyces</taxon>
    </lineage>
</organism>
<keyword evidence="3" id="KW-1185">Reference proteome</keyword>
<dbReference type="Proteomes" id="UP000320333">
    <property type="component" value="Unassembled WGS sequence"/>
</dbReference>
<evidence type="ECO:0000313" key="2">
    <source>
        <dbReference type="EMBL" id="TPX75430.1"/>
    </source>
</evidence>
<evidence type="ECO:0008006" key="4">
    <source>
        <dbReference type="Google" id="ProtNLM"/>
    </source>
</evidence>
<dbReference type="InterPro" id="IPR009305">
    <property type="entry name" value="Mpo1-like"/>
</dbReference>
<dbReference type="PANTHER" id="PTHR34205:SF2">
    <property type="entry name" value="DUF962 DOMAIN-CONTAINING PROTEIN"/>
    <property type="match status" value="1"/>
</dbReference>
<sequence>MVSNPTFQPVAHPLDRKFVSFTEFYPFYLGEHKNRTSRRLHFIGTGTALGITATALITGRLHLLLYVPFAGYGFAWLGHFMFEKNRPATFTYPVWSLLGDLTMFFETVTGKRAL</sequence>
<dbReference type="EMBL" id="QEAP01000081">
    <property type="protein sequence ID" value="TPX75430.1"/>
    <property type="molecule type" value="Genomic_DNA"/>
</dbReference>
<feature type="transmembrane region" description="Helical" evidence="1">
    <location>
        <begin position="40"/>
        <end position="57"/>
    </location>
</feature>
<evidence type="ECO:0000256" key="1">
    <source>
        <dbReference type="SAM" id="Phobius"/>
    </source>
</evidence>
<comment type="caution">
    <text evidence="2">The sequence shown here is derived from an EMBL/GenBank/DDBJ whole genome shotgun (WGS) entry which is preliminary data.</text>
</comment>